<organism evidence="2 3">
    <name type="scientific">Aurantiacibacter atlanticus</name>
    <dbReference type="NCBI Taxonomy" id="1648404"/>
    <lineage>
        <taxon>Bacteria</taxon>
        <taxon>Pseudomonadati</taxon>
        <taxon>Pseudomonadota</taxon>
        <taxon>Alphaproteobacteria</taxon>
        <taxon>Sphingomonadales</taxon>
        <taxon>Erythrobacteraceae</taxon>
        <taxon>Aurantiacibacter</taxon>
    </lineage>
</organism>
<dbReference type="PRINTS" id="PR00412">
    <property type="entry name" value="EPOXHYDRLASE"/>
</dbReference>
<dbReference type="EMBL" id="CP011310">
    <property type="protein sequence ID" value="AKQ40778.1"/>
    <property type="molecule type" value="Genomic_DNA"/>
</dbReference>
<gene>
    <name evidence="2" type="ORF">CP97_00025</name>
</gene>
<reference evidence="2 3" key="1">
    <citation type="journal article" date="2015" name="Int. J. Syst. Evol. Microbiol.">
        <title>Erythrobacter atlanticus sp. nov., a bacterium from ocean sediment able to degrade polycyclic aromatic hydrocarbons.</title>
        <authorList>
            <person name="Zhuang L."/>
            <person name="Liu Y."/>
            <person name="Wang L."/>
            <person name="Wang W."/>
            <person name="Shao Z."/>
        </authorList>
    </citation>
    <scope>NUCLEOTIDE SEQUENCE [LARGE SCALE GENOMIC DNA]</scope>
    <source>
        <strain evidence="3">s21-N3</strain>
    </source>
</reference>
<evidence type="ECO:0000259" key="1">
    <source>
        <dbReference type="Pfam" id="PF12697"/>
    </source>
</evidence>
<evidence type="ECO:0000313" key="3">
    <source>
        <dbReference type="Proteomes" id="UP000059113"/>
    </source>
</evidence>
<dbReference type="PATRIC" id="fig|1648404.4.peg.7"/>
<dbReference type="GO" id="GO:0003824">
    <property type="term" value="F:catalytic activity"/>
    <property type="evidence" value="ECO:0007669"/>
    <property type="project" value="InterPro"/>
</dbReference>
<evidence type="ECO:0000313" key="2">
    <source>
        <dbReference type="EMBL" id="AKQ40778.1"/>
    </source>
</evidence>
<dbReference type="InterPro" id="IPR050228">
    <property type="entry name" value="Carboxylesterase_BioH"/>
</dbReference>
<dbReference type="RefSeq" id="WP_048884259.1">
    <property type="nucleotide sequence ID" value="NZ_CP011310.1"/>
</dbReference>
<dbReference type="InterPro" id="IPR000073">
    <property type="entry name" value="AB_hydrolase_1"/>
</dbReference>
<sequence length="313" mass="34795">MSYLNVVPDNDELVLLNNTPEFVELLAVSAEFGLEVNNPPTCVSRNLVVRGLRFNVLDWQGATDCPGKPTLFMVHGGAVTAHTWDLVALQLARRYRVVTPDIRSHGDSEWARDGDYDHHEMMEDLAAIMREMDLPPSIIIGHSLGGALVERLALAHPELTRAIAIVDFTPEPNYPGLPIDVVRLFDSVEHYAERASKYGDRKLSELTYAARHELLQRLDGKLMPKHDPRHGMGGAEPGYYPGTPGFEQMKAVAVPAAVIWGSDSFLVTDEKSRRLAQVMPQGEGHCIDAAGHQLFLEQPQAFIDVVRDFVDRL</sequence>
<dbReference type="Gene3D" id="3.40.50.1820">
    <property type="entry name" value="alpha/beta hydrolase"/>
    <property type="match status" value="1"/>
</dbReference>
<dbReference type="AlphaFoldDB" id="A0A0H4VUR1"/>
<dbReference type="SUPFAM" id="SSF53474">
    <property type="entry name" value="alpha/beta-Hydrolases"/>
    <property type="match status" value="1"/>
</dbReference>
<dbReference type="Proteomes" id="UP000059113">
    <property type="component" value="Chromosome"/>
</dbReference>
<feature type="domain" description="AB hydrolase-1" evidence="1">
    <location>
        <begin position="72"/>
        <end position="304"/>
    </location>
</feature>
<dbReference type="PANTHER" id="PTHR43194">
    <property type="entry name" value="HYDROLASE ALPHA/BETA FOLD FAMILY"/>
    <property type="match status" value="1"/>
</dbReference>
<dbReference type="STRING" id="1648404.CP97_00025"/>
<reference evidence="3" key="2">
    <citation type="submission" date="2015-04" db="EMBL/GenBank/DDBJ databases">
        <title>The complete genome sequence of Erythrobacter sp. s21-N3.</title>
        <authorList>
            <person name="Zhuang L."/>
            <person name="Liu Y."/>
            <person name="Shao Z."/>
        </authorList>
    </citation>
    <scope>NUCLEOTIDE SEQUENCE [LARGE SCALE GENOMIC DNA]</scope>
    <source>
        <strain evidence="3">s21-N3</strain>
    </source>
</reference>
<name>A0A0H4VUR1_9SPHN</name>
<dbReference type="PRINTS" id="PR00111">
    <property type="entry name" value="ABHYDROLASE"/>
</dbReference>
<dbReference type="InterPro" id="IPR000639">
    <property type="entry name" value="Epox_hydrolase-like"/>
</dbReference>
<keyword evidence="3" id="KW-1185">Reference proteome</keyword>
<accession>A0A0H4VUR1</accession>
<dbReference type="KEGG" id="ery:CP97_00025"/>
<proteinExistence type="predicted"/>
<dbReference type="OrthoDB" id="9808398at2"/>
<dbReference type="PANTHER" id="PTHR43194:SF2">
    <property type="entry name" value="PEROXISOMAL MEMBRANE PROTEIN LPX1"/>
    <property type="match status" value="1"/>
</dbReference>
<protein>
    <recommendedName>
        <fullName evidence="1">AB hydrolase-1 domain-containing protein</fullName>
    </recommendedName>
</protein>
<dbReference type="InterPro" id="IPR029058">
    <property type="entry name" value="AB_hydrolase_fold"/>
</dbReference>
<dbReference type="Pfam" id="PF12697">
    <property type="entry name" value="Abhydrolase_6"/>
    <property type="match status" value="1"/>
</dbReference>